<dbReference type="AlphaFoldDB" id="A0A6C0FZS4"/>
<dbReference type="Proteomes" id="UP000476064">
    <property type="component" value="Chromosome"/>
</dbReference>
<dbReference type="SUPFAM" id="SSF54593">
    <property type="entry name" value="Glyoxalase/Bleomycin resistance protein/Dihydroxybiphenyl dioxygenase"/>
    <property type="match status" value="2"/>
</dbReference>
<dbReference type="Gene3D" id="3.30.720.110">
    <property type="match status" value="1"/>
</dbReference>
<dbReference type="EMBL" id="CP048209">
    <property type="protein sequence ID" value="QHT61023.1"/>
    <property type="molecule type" value="Genomic_DNA"/>
</dbReference>
<name>A0A6C0FZS4_9BACL</name>
<keyword evidence="3" id="KW-1185">Reference proteome</keyword>
<protein>
    <submittedName>
        <fullName evidence="2">VOC family protein</fullName>
    </submittedName>
</protein>
<dbReference type="Gene3D" id="3.30.720.100">
    <property type="match status" value="1"/>
</dbReference>
<sequence>MTTKQTIIPHLWFDKEAKEAAYWYASIFPQAKVTQVSTISGTPSGDCDIVAFELWGQQFAAISAGPVFAFNPSVSFIVNFDPSREPDAANMLQSMWNHLSDGGMPLMPLGEYPFSKRFGWIQDKYGVSWQLMLTDPDGEERPAIVPSLMFVGENCGKAEEAIRFYTSVFEHAKPGNLLRYPPGMEPEQAGSVMFADFRLEGLWLAAMDSAREHNFQFNEAISFMVYCDTQAEIDHYWERLSAVPAAEQCGWLKDQYGLSWQIVPRSMDEMTRNGTPEQRARVTRAFMSMKKFDLAALQRAYEG</sequence>
<evidence type="ECO:0000313" key="3">
    <source>
        <dbReference type="Proteomes" id="UP000476064"/>
    </source>
</evidence>
<accession>A0A6C0FZS4</accession>
<feature type="domain" description="PhnB-like" evidence="1">
    <location>
        <begin position="143"/>
        <end position="263"/>
    </location>
</feature>
<proteinExistence type="predicted"/>
<dbReference type="Pfam" id="PF06983">
    <property type="entry name" value="3-dmu-9_3-mt"/>
    <property type="match status" value="2"/>
</dbReference>
<dbReference type="PANTHER" id="PTHR33990">
    <property type="entry name" value="PROTEIN YJDN-RELATED"/>
    <property type="match status" value="1"/>
</dbReference>
<evidence type="ECO:0000259" key="1">
    <source>
        <dbReference type="Pfam" id="PF06983"/>
    </source>
</evidence>
<dbReference type="InterPro" id="IPR028973">
    <property type="entry name" value="PhnB-like"/>
</dbReference>
<dbReference type="Gene3D" id="3.10.180.10">
    <property type="entry name" value="2,3-Dihydroxybiphenyl 1,2-Dioxygenase, domain 1"/>
    <property type="match status" value="1"/>
</dbReference>
<dbReference type="RefSeq" id="WP_162357462.1">
    <property type="nucleotide sequence ID" value="NZ_CP048209.1"/>
</dbReference>
<reference evidence="2 3" key="1">
    <citation type="submission" date="2020-01" db="EMBL/GenBank/DDBJ databases">
        <title>Paenibacillus sp. nov., isolated from tomato rhizosphere.</title>
        <authorList>
            <person name="Weon H.-Y."/>
            <person name="Lee S.A."/>
        </authorList>
    </citation>
    <scope>NUCLEOTIDE SEQUENCE [LARGE SCALE GENOMIC DNA]</scope>
    <source>
        <strain evidence="2 3">12200R-189</strain>
    </source>
</reference>
<evidence type="ECO:0000313" key="2">
    <source>
        <dbReference type="EMBL" id="QHT61023.1"/>
    </source>
</evidence>
<dbReference type="InterPro" id="IPR029068">
    <property type="entry name" value="Glyas_Bleomycin-R_OHBP_Dase"/>
</dbReference>
<organism evidence="2 3">
    <name type="scientific">Paenibacillus lycopersici</name>
    <dbReference type="NCBI Taxonomy" id="2704462"/>
    <lineage>
        <taxon>Bacteria</taxon>
        <taxon>Bacillati</taxon>
        <taxon>Bacillota</taxon>
        <taxon>Bacilli</taxon>
        <taxon>Bacillales</taxon>
        <taxon>Paenibacillaceae</taxon>
        <taxon>Paenibacillus</taxon>
    </lineage>
</organism>
<dbReference type="CDD" id="cd06588">
    <property type="entry name" value="PhnB_like"/>
    <property type="match status" value="2"/>
</dbReference>
<dbReference type="KEGG" id="plyc:GXP70_14395"/>
<gene>
    <name evidence="2" type="ORF">GXP70_14395</name>
</gene>
<feature type="domain" description="PhnB-like" evidence="1">
    <location>
        <begin position="6"/>
        <end position="131"/>
    </location>
</feature>